<keyword evidence="1" id="KW-0472">Membrane</keyword>
<evidence type="ECO:0000313" key="2">
    <source>
        <dbReference type="EMBL" id="ARE83533.1"/>
    </source>
</evidence>
<dbReference type="EMBL" id="CP020474">
    <property type="protein sequence ID" value="ARE83533.1"/>
    <property type="molecule type" value="Genomic_DNA"/>
</dbReference>
<reference evidence="2 3" key="1">
    <citation type="submission" date="2017-03" db="EMBL/GenBank/DDBJ databases">
        <title>Genome Sequence of Roseovarius mucosus strain SMR3 Isolated from a culture of the Diatom Skeletonema marinoi.</title>
        <authorList>
            <person name="Topel M."/>
            <person name="Pinder M."/>
            <person name="Johansson O.N."/>
            <person name="Kourtchenko O."/>
            <person name="Godhe A."/>
            <person name="Clarke A.K."/>
        </authorList>
    </citation>
    <scope>NUCLEOTIDE SEQUENCE [LARGE SCALE GENOMIC DNA]</scope>
    <source>
        <strain evidence="2 3">SMR3</strain>
    </source>
</reference>
<organism evidence="2 3">
    <name type="scientific">Roseovarius mucosus</name>
    <dbReference type="NCBI Taxonomy" id="215743"/>
    <lineage>
        <taxon>Bacteria</taxon>
        <taxon>Pseudomonadati</taxon>
        <taxon>Pseudomonadota</taxon>
        <taxon>Alphaproteobacteria</taxon>
        <taxon>Rhodobacterales</taxon>
        <taxon>Roseobacteraceae</taxon>
        <taxon>Roseovarius</taxon>
    </lineage>
</organism>
<proteinExistence type="predicted"/>
<dbReference type="InterPro" id="IPR011006">
    <property type="entry name" value="CheY-like_superfamily"/>
</dbReference>
<accession>A0A1V0RP25</accession>
<dbReference type="AlphaFoldDB" id="A0A1V0RP25"/>
<dbReference type="OrthoDB" id="7743921at2"/>
<feature type="transmembrane region" description="Helical" evidence="1">
    <location>
        <begin position="35"/>
        <end position="57"/>
    </location>
</feature>
<evidence type="ECO:0000313" key="3">
    <source>
        <dbReference type="Proteomes" id="UP000192273"/>
    </source>
</evidence>
<evidence type="ECO:0000256" key="1">
    <source>
        <dbReference type="SAM" id="Phobius"/>
    </source>
</evidence>
<dbReference type="Proteomes" id="UP000192273">
    <property type="component" value="Chromosome"/>
</dbReference>
<dbReference type="Gene3D" id="3.40.50.2300">
    <property type="match status" value="1"/>
</dbReference>
<protein>
    <submittedName>
        <fullName evidence="2">Uncharacterized protein</fullName>
    </submittedName>
</protein>
<dbReference type="KEGG" id="rmm:ROSMUCSMR3_02059"/>
<keyword evidence="1" id="KW-0812">Transmembrane</keyword>
<feature type="transmembrane region" description="Helical" evidence="1">
    <location>
        <begin position="63"/>
        <end position="84"/>
    </location>
</feature>
<gene>
    <name evidence="2" type="ORF">ROSMUCSMR3_02059</name>
</gene>
<name>A0A1V0RP25_9RHOB</name>
<keyword evidence="1" id="KW-1133">Transmembrane helix</keyword>
<sequence>MIKKDIKPRFDATPDFGAAKGNDPLRTNTRAKPGFAITTILLSLGVATVVFATTVFILPSLWWAVLAAYATQVSFILVMFGAYYMRNAAQEPQSPYDAERWDGINDRLIDTEPPVWLSYQPKMEGLNRVRRVAVSAASDRNSRKCCEWLAEYDCEVHLCSDHDTLIGDLIARPERWSLLVLDVDHIGGSDAVPRELEYIRSGLAQVPVILMSSRAAKARLDVLVPRKQNMVLAKPFFRKCLFSAVERLNPSTAQDGH</sequence>
<dbReference type="SUPFAM" id="SSF52172">
    <property type="entry name" value="CheY-like"/>
    <property type="match status" value="1"/>
</dbReference>
<keyword evidence="3" id="KW-1185">Reference proteome</keyword>